<dbReference type="RefSeq" id="WP_354697798.1">
    <property type="nucleotide sequence ID" value="NZ_CP114014.1"/>
</dbReference>
<dbReference type="Gene3D" id="2.130.10.10">
    <property type="entry name" value="YVTN repeat-like/Quinoprotein amine dehydrogenase"/>
    <property type="match status" value="2"/>
</dbReference>
<keyword evidence="4" id="KW-0547">Nucleotide-binding</keyword>
<evidence type="ECO:0000259" key="9">
    <source>
        <dbReference type="PROSITE" id="PS50011"/>
    </source>
</evidence>
<evidence type="ECO:0000313" key="10">
    <source>
        <dbReference type="EMBL" id="XAY06568.1"/>
    </source>
</evidence>
<dbReference type="PANTHER" id="PTHR43289">
    <property type="entry name" value="MITOGEN-ACTIVATED PROTEIN KINASE KINASE KINASE 20-RELATED"/>
    <property type="match status" value="1"/>
</dbReference>
<dbReference type="InterPro" id="IPR015943">
    <property type="entry name" value="WD40/YVTN_repeat-like_dom_sf"/>
</dbReference>
<evidence type="ECO:0000256" key="2">
    <source>
        <dbReference type="ARBA" id="ARBA00022527"/>
    </source>
</evidence>
<name>A0AAU7AY35_9ACTN</name>
<feature type="domain" description="Protein kinase" evidence="9">
    <location>
        <begin position="14"/>
        <end position="272"/>
    </location>
</feature>
<keyword evidence="6" id="KW-0067">ATP-binding</keyword>
<dbReference type="PROSITE" id="PS00108">
    <property type="entry name" value="PROTEIN_KINASE_ST"/>
    <property type="match status" value="1"/>
</dbReference>
<dbReference type="GO" id="GO:0004674">
    <property type="term" value="F:protein serine/threonine kinase activity"/>
    <property type="evidence" value="ECO:0007669"/>
    <property type="project" value="UniProtKB-KW"/>
</dbReference>
<organism evidence="10">
    <name type="scientific">Paraconexibacter sp. AEG42_29</name>
    <dbReference type="NCBI Taxonomy" id="2997339"/>
    <lineage>
        <taxon>Bacteria</taxon>
        <taxon>Bacillati</taxon>
        <taxon>Actinomycetota</taxon>
        <taxon>Thermoleophilia</taxon>
        <taxon>Solirubrobacterales</taxon>
        <taxon>Paraconexibacteraceae</taxon>
        <taxon>Paraconexibacter</taxon>
    </lineage>
</organism>
<keyword evidence="2" id="KW-0723">Serine/threonine-protein kinase</keyword>
<evidence type="ECO:0000256" key="1">
    <source>
        <dbReference type="ARBA" id="ARBA00012513"/>
    </source>
</evidence>
<evidence type="ECO:0000256" key="7">
    <source>
        <dbReference type="SAM" id="MobiDB-lite"/>
    </source>
</evidence>
<dbReference type="InterPro" id="IPR011048">
    <property type="entry name" value="Haem_d1_sf"/>
</dbReference>
<keyword evidence="8" id="KW-1133">Transmembrane helix</keyword>
<keyword evidence="5 10" id="KW-0418">Kinase</keyword>
<dbReference type="EMBL" id="CP114014">
    <property type="protein sequence ID" value="XAY06568.1"/>
    <property type="molecule type" value="Genomic_DNA"/>
</dbReference>
<dbReference type="InterPro" id="IPR008271">
    <property type="entry name" value="Ser/Thr_kinase_AS"/>
</dbReference>
<dbReference type="PROSITE" id="PS50011">
    <property type="entry name" value="PROTEIN_KINASE_DOM"/>
    <property type="match status" value="1"/>
</dbReference>
<dbReference type="InterPro" id="IPR000719">
    <property type="entry name" value="Prot_kinase_dom"/>
</dbReference>
<dbReference type="Pfam" id="PF00069">
    <property type="entry name" value="Pkinase"/>
    <property type="match status" value="1"/>
</dbReference>
<dbReference type="SMART" id="SM00220">
    <property type="entry name" value="S_TKc"/>
    <property type="match status" value="1"/>
</dbReference>
<feature type="compositionally biased region" description="Low complexity" evidence="7">
    <location>
        <begin position="305"/>
        <end position="319"/>
    </location>
</feature>
<evidence type="ECO:0000256" key="3">
    <source>
        <dbReference type="ARBA" id="ARBA00022679"/>
    </source>
</evidence>
<protein>
    <recommendedName>
        <fullName evidence="1">non-specific serine/threonine protein kinase</fullName>
        <ecNumber evidence="1">2.7.11.1</ecNumber>
    </recommendedName>
</protein>
<dbReference type="CDD" id="cd14014">
    <property type="entry name" value="STKc_PknB_like"/>
    <property type="match status" value="1"/>
</dbReference>
<sequence>MIDELHPGDAFAGHRIDAVAGRGGMGVVYRATQLDLDRTVALKLIAPALAGDPLFRERFIRETRVAAGIDHPNVIPVFYAGENESRLYLAMRYVSGEDLRTLVRREGPLDPARAVRILAQVASALDAAHASGIVHRDVKPANVLLGGGEHAYLTDFGLTKRVHSVSGVTQAGGWVGTLGFVSPEQIRGEAVDARTDVYALGCVLFHALTQTPPHQRDSDEGTLWAHLHDPPAALPDSVPAALGAVVARALAKDPADRYPSAGDLGRAMQAAVGQAPAPVTPERTVATGAAAPHGGEPPVDELTMASPAPAAGSQPSVAPGESATVAQTPRGERQTHRTRPQTAFLLVAALSVLAVVGVTALLLLSGDDPVRPDATTTARRLPVEPARGFEPAKLTATIPVEGNPNDVVATARTVWVASATSSRLVRVDARTLKEKGSIDVGVGVGSLAAGYGTLWIAKQKTGSLLRRDIDTGATTGSPVQLPKGLPVAVATGQGGVWVALRRPNEILRFDPKTGIRDRRIVVPKGIQDMTIGYGSVWVTLRRDDAVLKIDPDSGKAMRIPVGGLPKGLAAGDNYIWVCNSADGTVSRIAARSGRVRGTFPVGITPTGVDVGGGSVWVSNRGGGTVSRLSSAKGPQLLETIKGFSNPFAVSARGGDIWITDIAAGNAGHLRVAP</sequence>
<dbReference type="Gene3D" id="1.10.510.10">
    <property type="entry name" value="Transferase(Phosphotransferase) domain 1"/>
    <property type="match status" value="1"/>
</dbReference>
<dbReference type="PANTHER" id="PTHR43289:SF6">
    <property type="entry name" value="SERINE_THREONINE-PROTEIN KINASE NEKL-3"/>
    <property type="match status" value="1"/>
</dbReference>
<proteinExistence type="predicted"/>
<keyword evidence="3" id="KW-0808">Transferase</keyword>
<reference evidence="10" key="1">
    <citation type="submission" date="2022-12" db="EMBL/GenBank/DDBJ databases">
        <title>Paraconexibacter alkalitolerans sp. nov. and Baekduia alba sp. nov., isolated from soil and emended description of the genera Paraconexibacter (Chun et al., 2020) and Baekduia (An et al., 2020).</title>
        <authorList>
            <person name="Vieira S."/>
            <person name="Huber K.J."/>
            <person name="Geppert A."/>
            <person name="Wolf J."/>
            <person name="Neumann-Schaal M."/>
            <person name="Muesken M."/>
            <person name="Overmann J."/>
        </authorList>
    </citation>
    <scope>NUCLEOTIDE SEQUENCE</scope>
    <source>
        <strain evidence="10">AEG42_29</strain>
    </source>
</reference>
<evidence type="ECO:0000256" key="8">
    <source>
        <dbReference type="SAM" id="Phobius"/>
    </source>
</evidence>
<dbReference type="InterPro" id="IPR011009">
    <property type="entry name" value="Kinase-like_dom_sf"/>
</dbReference>
<evidence type="ECO:0000256" key="4">
    <source>
        <dbReference type="ARBA" id="ARBA00022741"/>
    </source>
</evidence>
<dbReference type="Gene3D" id="3.30.200.20">
    <property type="entry name" value="Phosphorylase Kinase, domain 1"/>
    <property type="match status" value="1"/>
</dbReference>
<accession>A0AAU7AY35</accession>
<dbReference type="KEGG" id="parq:DSM112329_03442"/>
<feature type="region of interest" description="Disordered" evidence="7">
    <location>
        <begin position="287"/>
        <end position="338"/>
    </location>
</feature>
<evidence type="ECO:0000256" key="6">
    <source>
        <dbReference type="ARBA" id="ARBA00022840"/>
    </source>
</evidence>
<dbReference type="AlphaFoldDB" id="A0AAU7AY35"/>
<dbReference type="FunFam" id="1.10.510.10:FF:000021">
    <property type="entry name" value="Serine/threonine protein kinase"/>
    <property type="match status" value="1"/>
</dbReference>
<feature type="transmembrane region" description="Helical" evidence="8">
    <location>
        <begin position="343"/>
        <end position="364"/>
    </location>
</feature>
<dbReference type="EC" id="2.7.11.1" evidence="1"/>
<keyword evidence="8" id="KW-0812">Transmembrane</keyword>
<keyword evidence="8" id="KW-0472">Membrane</keyword>
<dbReference type="GO" id="GO:0005524">
    <property type="term" value="F:ATP binding"/>
    <property type="evidence" value="ECO:0007669"/>
    <property type="project" value="UniProtKB-KW"/>
</dbReference>
<dbReference type="SUPFAM" id="SSF56112">
    <property type="entry name" value="Protein kinase-like (PK-like)"/>
    <property type="match status" value="1"/>
</dbReference>
<dbReference type="SUPFAM" id="SSF51004">
    <property type="entry name" value="C-terminal (heme d1) domain of cytochrome cd1-nitrite reductase"/>
    <property type="match status" value="1"/>
</dbReference>
<gene>
    <name evidence="10" type="ORF">DSM112329_03442</name>
</gene>
<evidence type="ECO:0000256" key="5">
    <source>
        <dbReference type="ARBA" id="ARBA00022777"/>
    </source>
</evidence>